<dbReference type="AlphaFoldDB" id="A0A1D8RDL7"/>
<protein>
    <submittedName>
        <fullName evidence="2">Uncharacterized protein</fullName>
    </submittedName>
</protein>
<keyword evidence="2" id="KW-0934">Plastid</keyword>
<keyword evidence="1" id="KW-0472">Membrane</keyword>
<proteinExistence type="predicted"/>
<gene>
    <name evidence="2" type="primary">ycf19</name>
</gene>
<accession>A0A1D8RDL7</accession>
<organism evidence="2">
    <name type="scientific">Monodopsis sp. MarTras21</name>
    <dbReference type="NCBI Taxonomy" id="1745953"/>
    <lineage>
        <taxon>Eukaryota</taxon>
        <taxon>Sar</taxon>
        <taxon>Stramenopiles</taxon>
        <taxon>Ochrophyta</taxon>
        <taxon>Eustigmatophyceae</taxon>
        <taxon>Eustigmatales</taxon>
        <taxon>Monodopsidaceae</taxon>
        <taxon>Monodopsis</taxon>
    </lineage>
</organism>
<keyword evidence="1" id="KW-1133">Transmembrane helix</keyword>
<keyword evidence="2" id="KW-0150">Chloroplast</keyword>
<name>A0A1D8RDL7_9STRA</name>
<sequence>MQTLPIIKNQLGKFYCLILHYKKYLPYNHLIVKFFTSGNNKVLYLIRLLFPFTKLTSKLLLLFGSSLKIFTFISQGLNTFIPIRFWLLVFYHFMVFFDGILTIRLIMEWYPSINPNEGSLLEQTIMNLTEPYLKIAGELFPRGVSTIFVFLLVEQLLFFIQKLYRVLVTYGSGSKKRVWFEILDIFSSSIYYENMSTI</sequence>
<dbReference type="EMBL" id="KX839260">
    <property type="protein sequence ID" value="AOW70816.1"/>
    <property type="molecule type" value="Genomic_DNA"/>
</dbReference>
<geneLocation type="chloroplast" evidence="2"/>
<feature type="transmembrane region" description="Helical" evidence="1">
    <location>
        <begin position="85"/>
        <end position="107"/>
    </location>
</feature>
<evidence type="ECO:0000313" key="2">
    <source>
        <dbReference type="EMBL" id="AOW70816.1"/>
    </source>
</evidence>
<reference evidence="2" key="1">
    <citation type="submission" date="2016-09" db="EMBL/GenBank/DDBJ databases">
        <title>The plastid genome of some eustigmatophyte algae harbours a bacteria-derived six-gene cluster for biosynthesis of a novel secondary metabolite.</title>
        <authorList>
            <person name="Yurchenko T."/>
            <person name="Sevcikova T."/>
            <person name="Strnad H."/>
            <person name="Butenko A."/>
            <person name="Elias M."/>
        </authorList>
    </citation>
    <scope>NUCLEOTIDE SEQUENCE</scope>
</reference>
<keyword evidence="1" id="KW-0812">Transmembrane</keyword>
<feature type="transmembrane region" description="Helical" evidence="1">
    <location>
        <begin position="139"/>
        <end position="160"/>
    </location>
</feature>
<evidence type="ECO:0000256" key="1">
    <source>
        <dbReference type="SAM" id="Phobius"/>
    </source>
</evidence>